<accession>A0ABR9UXR5</accession>
<dbReference type="InterPro" id="IPR037914">
    <property type="entry name" value="SpoVT-AbrB_sf"/>
</dbReference>
<evidence type="ECO:0000313" key="2">
    <source>
        <dbReference type="EMBL" id="MBE9193072.1"/>
    </source>
</evidence>
<protein>
    <submittedName>
        <fullName evidence="2">AbrB/MazE/SpoVT family DNA-binding domain-containing protein</fullName>
    </submittedName>
</protein>
<sequence>MNASEEFETLSVRKVGNSLGTTFPQDLVKHMNVGQGDKIFAEKLPNGEVKLTPYDPHKAKVMQARREIHRQYRNAFKELADR</sequence>
<evidence type="ECO:0000313" key="3">
    <source>
        <dbReference type="Proteomes" id="UP000651156"/>
    </source>
</evidence>
<name>A0ABR9UXR5_9CHRO</name>
<reference evidence="2 3" key="1">
    <citation type="submission" date="2020-10" db="EMBL/GenBank/DDBJ databases">
        <authorList>
            <person name="Castelo-Branco R."/>
            <person name="Eusebio N."/>
            <person name="Adriana R."/>
            <person name="Vieira A."/>
            <person name="Brugerolle De Fraissinette N."/>
            <person name="Rezende De Castro R."/>
            <person name="Schneider M.P."/>
            <person name="Vasconcelos V."/>
            <person name="Leao P.N."/>
        </authorList>
    </citation>
    <scope>NUCLEOTIDE SEQUENCE [LARGE SCALE GENOMIC DNA]</scope>
    <source>
        <strain evidence="2 3">LEGE 06123</strain>
    </source>
</reference>
<evidence type="ECO:0000259" key="1">
    <source>
        <dbReference type="SMART" id="SM00966"/>
    </source>
</evidence>
<dbReference type="SMART" id="SM00966">
    <property type="entry name" value="SpoVT_AbrB"/>
    <property type="match status" value="1"/>
</dbReference>
<dbReference type="InterPro" id="IPR007159">
    <property type="entry name" value="SpoVT-AbrB_dom"/>
</dbReference>
<dbReference type="Gene3D" id="2.10.260.10">
    <property type="match status" value="1"/>
</dbReference>
<keyword evidence="2" id="KW-0238">DNA-binding</keyword>
<proteinExistence type="predicted"/>
<feature type="domain" description="SpoVT-AbrB" evidence="1">
    <location>
        <begin position="13"/>
        <end position="59"/>
    </location>
</feature>
<dbReference type="RefSeq" id="WP_193934468.1">
    <property type="nucleotide sequence ID" value="NZ_CAWPMZ010000121.1"/>
</dbReference>
<organism evidence="2 3">
    <name type="scientific">Gloeocapsopsis crepidinum LEGE 06123</name>
    <dbReference type="NCBI Taxonomy" id="588587"/>
    <lineage>
        <taxon>Bacteria</taxon>
        <taxon>Bacillati</taxon>
        <taxon>Cyanobacteriota</taxon>
        <taxon>Cyanophyceae</taxon>
        <taxon>Oscillatoriophycideae</taxon>
        <taxon>Chroococcales</taxon>
        <taxon>Chroococcaceae</taxon>
        <taxon>Gloeocapsopsis</taxon>
    </lineage>
</organism>
<dbReference type="EMBL" id="JADEWN010000076">
    <property type="protein sequence ID" value="MBE9193072.1"/>
    <property type="molecule type" value="Genomic_DNA"/>
</dbReference>
<dbReference type="NCBIfam" id="TIGR02609">
    <property type="entry name" value="doc_partner"/>
    <property type="match status" value="1"/>
</dbReference>
<dbReference type="InterPro" id="IPR013432">
    <property type="entry name" value="Doc_partner"/>
</dbReference>
<gene>
    <name evidence="2" type="ORF">IQ230_22510</name>
</gene>
<dbReference type="Proteomes" id="UP000651156">
    <property type="component" value="Unassembled WGS sequence"/>
</dbReference>
<dbReference type="GO" id="GO:0003677">
    <property type="term" value="F:DNA binding"/>
    <property type="evidence" value="ECO:0007669"/>
    <property type="project" value="UniProtKB-KW"/>
</dbReference>
<keyword evidence="3" id="KW-1185">Reference proteome</keyword>
<comment type="caution">
    <text evidence="2">The sequence shown here is derived from an EMBL/GenBank/DDBJ whole genome shotgun (WGS) entry which is preliminary data.</text>
</comment>
<dbReference type="Pfam" id="PF04014">
    <property type="entry name" value="MazE_antitoxin"/>
    <property type="match status" value="1"/>
</dbReference>
<dbReference type="SUPFAM" id="SSF89447">
    <property type="entry name" value="AbrB/MazE/MraZ-like"/>
    <property type="match status" value="1"/>
</dbReference>